<dbReference type="OrthoDB" id="265717at2759"/>
<dbReference type="InterPro" id="IPR053185">
    <property type="entry name" value="SET_domain_protein"/>
</dbReference>
<evidence type="ECO:0000313" key="3">
    <source>
        <dbReference type="EMBL" id="KAF7306036.1"/>
    </source>
</evidence>
<gene>
    <name evidence="3" type="ORF">HMN09_00758200</name>
</gene>
<feature type="domain" description="SET" evidence="2">
    <location>
        <begin position="120"/>
        <end position="278"/>
    </location>
</feature>
<keyword evidence="4" id="KW-1185">Reference proteome</keyword>
<dbReference type="InterPro" id="IPR046341">
    <property type="entry name" value="SET_dom_sf"/>
</dbReference>
<organism evidence="3 4">
    <name type="scientific">Mycena chlorophos</name>
    <name type="common">Agaric fungus</name>
    <name type="synonym">Agaricus chlorophos</name>
    <dbReference type="NCBI Taxonomy" id="658473"/>
    <lineage>
        <taxon>Eukaryota</taxon>
        <taxon>Fungi</taxon>
        <taxon>Dikarya</taxon>
        <taxon>Basidiomycota</taxon>
        <taxon>Agaricomycotina</taxon>
        <taxon>Agaricomycetes</taxon>
        <taxon>Agaricomycetidae</taxon>
        <taxon>Agaricales</taxon>
        <taxon>Marasmiineae</taxon>
        <taxon>Mycenaceae</taxon>
        <taxon>Mycena</taxon>
    </lineage>
</organism>
<dbReference type="SMART" id="SM00317">
    <property type="entry name" value="SET"/>
    <property type="match status" value="1"/>
</dbReference>
<feature type="compositionally biased region" description="Basic and acidic residues" evidence="1">
    <location>
        <begin position="19"/>
        <end position="37"/>
    </location>
</feature>
<evidence type="ECO:0000256" key="1">
    <source>
        <dbReference type="SAM" id="MobiDB-lite"/>
    </source>
</evidence>
<protein>
    <submittedName>
        <fullName evidence="3">SET domain-containing protein</fullName>
    </submittedName>
</protein>
<dbReference type="Gene3D" id="2.170.270.10">
    <property type="entry name" value="SET domain"/>
    <property type="match status" value="1"/>
</dbReference>
<dbReference type="Proteomes" id="UP000613580">
    <property type="component" value="Unassembled WGS sequence"/>
</dbReference>
<dbReference type="EMBL" id="JACAZE010000009">
    <property type="protein sequence ID" value="KAF7306036.1"/>
    <property type="molecule type" value="Genomic_DNA"/>
</dbReference>
<proteinExistence type="predicted"/>
<accession>A0A8H6SV43</accession>
<reference evidence="3" key="1">
    <citation type="submission" date="2020-05" db="EMBL/GenBank/DDBJ databases">
        <title>Mycena genomes resolve the evolution of fungal bioluminescence.</title>
        <authorList>
            <person name="Tsai I.J."/>
        </authorList>
    </citation>
    <scope>NUCLEOTIDE SEQUENCE</scope>
    <source>
        <strain evidence="3">110903Hualien_Pintung</strain>
    </source>
</reference>
<name>A0A8H6SV43_MYCCL</name>
<comment type="caution">
    <text evidence="3">The sequence shown here is derived from an EMBL/GenBank/DDBJ whole genome shotgun (WGS) entry which is preliminary data.</text>
</comment>
<dbReference type="InterPro" id="IPR001214">
    <property type="entry name" value="SET_dom"/>
</dbReference>
<feature type="region of interest" description="Disordered" evidence="1">
    <location>
        <begin position="1"/>
        <end position="47"/>
    </location>
</feature>
<dbReference type="AlphaFoldDB" id="A0A8H6SV43"/>
<dbReference type="SUPFAM" id="SSF82199">
    <property type="entry name" value="SET domain"/>
    <property type="match status" value="1"/>
</dbReference>
<evidence type="ECO:0000259" key="2">
    <source>
        <dbReference type="PROSITE" id="PS50280"/>
    </source>
</evidence>
<dbReference type="Pfam" id="PF00856">
    <property type="entry name" value="SET"/>
    <property type="match status" value="1"/>
</dbReference>
<evidence type="ECO:0000313" key="4">
    <source>
        <dbReference type="Proteomes" id="UP000613580"/>
    </source>
</evidence>
<sequence>MAHRRAPHKLVYSPYTRKSKPDRDDRPLFDETDKPFEPKTPPPCSSRALLEWSTSNIRLSDDETMSSLVDLDELGQAQRLVFRNLKLGHGSTEISTLLDVAVFDRLPCGRWAAPQKPLIDAVEFRPTESRGYGCFATQFIPQASLIHVEYPATVTQNTMVLPPSYQMTTAEVYRELFRRVPDKTFQALMSLCNSQPPESGFEPEEAILRTNTIGITLPFPESHGSAAMGHNAVFLQASRFNHSCAPNASHRFDPKSFTLTVHTLRPINKGEEICISYIDLIAHPTRAARLSMLEKLHHFYCTCAVCMLPAAVITASDARRERISEATPEKIHEPFNAWYASRERSRDKLKEVMAFHTEAVTDMMSEGLHFRFRYFLHLFLLAVCYAALKDTRNFRSWLGKARDVANSSYLASEETQKLLQHIMNPETFPAWGWAVN</sequence>
<dbReference type="PANTHER" id="PTHR47332">
    <property type="entry name" value="SET DOMAIN-CONTAINING PROTEIN 5"/>
    <property type="match status" value="1"/>
</dbReference>
<dbReference type="PROSITE" id="PS50280">
    <property type="entry name" value="SET"/>
    <property type="match status" value="1"/>
</dbReference>
<dbReference type="PANTHER" id="PTHR47332:SF2">
    <property type="entry name" value="SET-6"/>
    <property type="match status" value="1"/>
</dbReference>
<dbReference type="CDD" id="cd20071">
    <property type="entry name" value="SET_SMYD"/>
    <property type="match status" value="1"/>
</dbReference>